<feature type="transmembrane region" description="Helical" evidence="7">
    <location>
        <begin position="25"/>
        <end position="46"/>
    </location>
</feature>
<feature type="active site" evidence="6">
    <location>
        <position position="50"/>
    </location>
</feature>
<protein>
    <recommendedName>
        <fullName evidence="4 7">Signal peptidase I</fullName>
        <ecNumber evidence="4 7">3.4.21.89</ecNumber>
    </recommendedName>
</protein>
<gene>
    <name evidence="9" type="primary">lepB</name>
    <name evidence="10" type="ORF">DW839_11650</name>
    <name evidence="9" type="ORF">DWW02_12070</name>
</gene>
<dbReference type="Proteomes" id="UP000283975">
    <property type="component" value="Unassembled WGS sequence"/>
</dbReference>
<feature type="domain" description="Peptidase S26" evidence="8">
    <location>
        <begin position="20"/>
        <end position="181"/>
    </location>
</feature>
<evidence type="ECO:0000256" key="2">
    <source>
        <dbReference type="ARBA" id="ARBA00004401"/>
    </source>
</evidence>
<comment type="similarity">
    <text evidence="3 7">Belongs to the peptidase S26 family.</text>
</comment>
<evidence type="ECO:0000256" key="1">
    <source>
        <dbReference type="ARBA" id="ARBA00000677"/>
    </source>
</evidence>
<keyword evidence="7" id="KW-0645">Protease</keyword>
<dbReference type="SUPFAM" id="SSF51306">
    <property type="entry name" value="LexA/Signal peptidase"/>
    <property type="match status" value="1"/>
</dbReference>
<keyword evidence="7" id="KW-0812">Transmembrane</keyword>
<dbReference type="PROSITE" id="PS00760">
    <property type="entry name" value="SPASE_I_2"/>
    <property type="match status" value="1"/>
</dbReference>
<dbReference type="GO" id="GO:0009003">
    <property type="term" value="F:signal peptidase activity"/>
    <property type="evidence" value="ECO:0007669"/>
    <property type="project" value="UniProtKB-EC"/>
</dbReference>
<feature type="active site" evidence="6">
    <location>
        <position position="97"/>
    </location>
</feature>
<dbReference type="Gene3D" id="2.10.109.10">
    <property type="entry name" value="Umud Fragment, subunit A"/>
    <property type="match status" value="1"/>
</dbReference>
<evidence type="ECO:0000256" key="6">
    <source>
        <dbReference type="PIRSR" id="PIRSR600223-1"/>
    </source>
</evidence>
<evidence type="ECO:0000313" key="11">
    <source>
        <dbReference type="Proteomes" id="UP000283975"/>
    </source>
</evidence>
<dbReference type="GO" id="GO:0005886">
    <property type="term" value="C:plasma membrane"/>
    <property type="evidence" value="ECO:0007669"/>
    <property type="project" value="UniProtKB-SubCell"/>
</dbReference>
<evidence type="ECO:0000256" key="5">
    <source>
        <dbReference type="ARBA" id="ARBA00022801"/>
    </source>
</evidence>
<dbReference type="EMBL" id="QSHZ01000010">
    <property type="protein sequence ID" value="RHC56180.1"/>
    <property type="molecule type" value="Genomic_DNA"/>
</dbReference>
<keyword evidence="7" id="KW-1133">Transmembrane helix</keyword>
<keyword evidence="7" id="KW-0472">Membrane</keyword>
<evidence type="ECO:0000259" key="8">
    <source>
        <dbReference type="Pfam" id="PF10502"/>
    </source>
</evidence>
<evidence type="ECO:0000313" key="9">
    <source>
        <dbReference type="EMBL" id="RGV76107.1"/>
    </source>
</evidence>
<dbReference type="PANTHER" id="PTHR43390:SF1">
    <property type="entry name" value="CHLOROPLAST PROCESSING PEPTIDASE"/>
    <property type="match status" value="1"/>
</dbReference>
<dbReference type="GO" id="GO:0004252">
    <property type="term" value="F:serine-type endopeptidase activity"/>
    <property type="evidence" value="ECO:0007669"/>
    <property type="project" value="InterPro"/>
</dbReference>
<evidence type="ECO:0000313" key="12">
    <source>
        <dbReference type="Proteomes" id="UP000284543"/>
    </source>
</evidence>
<comment type="caution">
    <text evidence="9">The sequence shown here is derived from an EMBL/GenBank/DDBJ whole genome shotgun (WGS) entry which is preliminary data.</text>
</comment>
<dbReference type="Proteomes" id="UP000284543">
    <property type="component" value="Unassembled WGS sequence"/>
</dbReference>
<name>A0A412Z7U6_9FIRM</name>
<dbReference type="InterPro" id="IPR019757">
    <property type="entry name" value="Pept_S26A_signal_pept_1_Lys-AS"/>
</dbReference>
<dbReference type="RefSeq" id="WP_002569623.1">
    <property type="nucleotide sequence ID" value="NZ_CABKUK010000009.1"/>
</dbReference>
<dbReference type="InterPro" id="IPR036286">
    <property type="entry name" value="LexA/Signal_pep-like_sf"/>
</dbReference>
<dbReference type="EMBL" id="QRZM01000004">
    <property type="protein sequence ID" value="RGV76107.1"/>
    <property type="molecule type" value="Genomic_DNA"/>
</dbReference>
<dbReference type="AlphaFoldDB" id="A0A412Z7U6"/>
<keyword evidence="5 7" id="KW-0378">Hydrolase</keyword>
<dbReference type="CDD" id="cd06530">
    <property type="entry name" value="S26_SPase_I"/>
    <property type="match status" value="1"/>
</dbReference>
<evidence type="ECO:0000313" key="10">
    <source>
        <dbReference type="EMBL" id="RHC56180.1"/>
    </source>
</evidence>
<dbReference type="InterPro" id="IPR019533">
    <property type="entry name" value="Peptidase_S26"/>
</dbReference>
<dbReference type="InterPro" id="IPR000223">
    <property type="entry name" value="Pept_S26A_signal_pept_1"/>
</dbReference>
<evidence type="ECO:0000256" key="4">
    <source>
        <dbReference type="ARBA" id="ARBA00013208"/>
    </source>
</evidence>
<dbReference type="GO" id="GO:0006465">
    <property type="term" value="P:signal peptide processing"/>
    <property type="evidence" value="ECO:0007669"/>
    <property type="project" value="InterPro"/>
</dbReference>
<comment type="subcellular location">
    <subcellularLocation>
        <location evidence="2">Cell membrane</location>
        <topology evidence="2">Single-pass type II membrane protein</topology>
    </subcellularLocation>
    <subcellularLocation>
        <location evidence="7">Membrane</location>
        <topology evidence="7">Single-pass type II membrane protein</topology>
    </subcellularLocation>
</comment>
<accession>A0A412Z7U6</accession>
<organism evidence="9 12">
    <name type="scientific">Enterocloster bolteae</name>
    <dbReference type="NCBI Taxonomy" id="208479"/>
    <lineage>
        <taxon>Bacteria</taxon>
        <taxon>Bacillati</taxon>
        <taxon>Bacillota</taxon>
        <taxon>Clostridia</taxon>
        <taxon>Lachnospirales</taxon>
        <taxon>Lachnospiraceae</taxon>
        <taxon>Enterocloster</taxon>
    </lineage>
</organism>
<evidence type="ECO:0000256" key="3">
    <source>
        <dbReference type="ARBA" id="ARBA00009370"/>
    </source>
</evidence>
<dbReference type="KEGG" id="cbol:CGC65_20670"/>
<dbReference type="PANTHER" id="PTHR43390">
    <property type="entry name" value="SIGNAL PEPTIDASE I"/>
    <property type="match status" value="1"/>
</dbReference>
<dbReference type="PRINTS" id="PR00727">
    <property type="entry name" value="LEADERPTASE"/>
</dbReference>
<comment type="catalytic activity">
    <reaction evidence="1 7">
        <text>Cleavage of hydrophobic, N-terminal signal or leader sequences from secreted and periplasmic proteins.</text>
        <dbReference type="EC" id="3.4.21.89"/>
    </reaction>
</comment>
<sequence length="188" mass="21149">MNTSAKSEHTGNSGFKKEVLEWVKILLAAAAIAFVLNTFVIANSYIPSGSMENTIMTGDRIIGSRLSYAFGAQPQRGDIVLFDHKAEPGKDKTRLVKRIIGLPGETVDIRDNQIYINQSDTPLDEPYLPEPMDSENYHFQVPEGCYLMLGDNRNHSRDARDWSDPFVPEEAITAKALFRYFPGIHWIS</sequence>
<reference evidence="11 12" key="1">
    <citation type="submission" date="2018-08" db="EMBL/GenBank/DDBJ databases">
        <title>A genome reference for cultivated species of the human gut microbiota.</title>
        <authorList>
            <person name="Zou Y."/>
            <person name="Xue W."/>
            <person name="Luo G."/>
        </authorList>
    </citation>
    <scope>NUCLEOTIDE SEQUENCE [LARGE SCALE GENOMIC DNA]</scope>
    <source>
        <strain evidence="9 12">AF14-18</strain>
        <strain evidence="10 11">AM35-14</strain>
    </source>
</reference>
<evidence type="ECO:0000256" key="7">
    <source>
        <dbReference type="RuleBase" id="RU362042"/>
    </source>
</evidence>
<dbReference type="NCBIfam" id="TIGR02227">
    <property type="entry name" value="sigpep_I_bact"/>
    <property type="match status" value="1"/>
</dbReference>
<dbReference type="Pfam" id="PF10502">
    <property type="entry name" value="Peptidase_S26"/>
    <property type="match status" value="1"/>
</dbReference>
<proteinExistence type="inferred from homology"/>
<dbReference type="EC" id="3.4.21.89" evidence="4 7"/>